<evidence type="ECO:0000313" key="2">
    <source>
        <dbReference type="EnsemblProtists" id="EKX33955"/>
    </source>
</evidence>
<gene>
    <name evidence="1" type="ORF">GUITHDRAFT_166341</name>
</gene>
<dbReference type="RefSeq" id="XP_005820935.1">
    <property type="nucleotide sequence ID" value="XM_005820878.1"/>
</dbReference>
<dbReference type="EnsemblProtists" id="EKX33955">
    <property type="protein sequence ID" value="EKX33955"/>
    <property type="gene ID" value="GUITHDRAFT_166341"/>
</dbReference>
<organism evidence="1">
    <name type="scientific">Guillardia theta (strain CCMP2712)</name>
    <name type="common">Cryptophyte</name>
    <dbReference type="NCBI Taxonomy" id="905079"/>
    <lineage>
        <taxon>Eukaryota</taxon>
        <taxon>Cryptophyceae</taxon>
        <taxon>Pyrenomonadales</taxon>
        <taxon>Geminigeraceae</taxon>
        <taxon>Guillardia</taxon>
    </lineage>
</organism>
<reference evidence="2" key="3">
    <citation type="submission" date="2016-03" db="UniProtKB">
        <authorList>
            <consortium name="EnsemblProtists"/>
        </authorList>
    </citation>
    <scope>IDENTIFICATION</scope>
</reference>
<dbReference type="KEGG" id="gtt:GUITHDRAFT_166341"/>
<evidence type="ECO:0000313" key="1">
    <source>
        <dbReference type="EMBL" id="EKX33955.1"/>
    </source>
</evidence>
<dbReference type="GeneID" id="17290672"/>
<dbReference type="PaxDb" id="55529-EKX33955"/>
<dbReference type="Proteomes" id="UP000011087">
    <property type="component" value="Unassembled WGS sequence"/>
</dbReference>
<dbReference type="HOGENOM" id="CLU_768586_0_0_1"/>
<dbReference type="EMBL" id="JH993124">
    <property type="protein sequence ID" value="EKX33955.1"/>
    <property type="molecule type" value="Genomic_DNA"/>
</dbReference>
<sequence>MPVVFAPVEASTRASTICFIPRSGMVSRSGGTVGYPLDDYVYQNASWSLVGSYAGQVGLLYNRSAMGEYCVGLEVQPGTGMAVTVMLSVGNLNSTCELQVRAASASSRLPSNTTLRCWSEECASHMEVFFGYDFPRLYPGEIARAMADMYAENKDGRPLEVRYRFASKELASAVVSSDSRAVESFYSWNLSEAGLHSSFTLNHFSTPEDTYVTDIHVLYSQAVDQAQLPLYGSLSSASPTPGEYTVNVTSVFTTFPANVLVLSPDPSSQSSHGWSFMYSKTLLRLTKLSMSTDAYELRAITDIRLVNSSKEAEPLLREGYVMLGENLLGPGSVGEIYLLYKRGTDPPIINVSISNISGYSA</sequence>
<reference evidence="1 3" key="1">
    <citation type="journal article" date="2012" name="Nature">
        <title>Algal genomes reveal evolutionary mosaicism and the fate of nucleomorphs.</title>
        <authorList>
            <consortium name="DOE Joint Genome Institute"/>
            <person name="Curtis B.A."/>
            <person name="Tanifuji G."/>
            <person name="Burki F."/>
            <person name="Gruber A."/>
            <person name="Irimia M."/>
            <person name="Maruyama S."/>
            <person name="Arias M.C."/>
            <person name="Ball S.G."/>
            <person name="Gile G.H."/>
            <person name="Hirakawa Y."/>
            <person name="Hopkins J.F."/>
            <person name="Kuo A."/>
            <person name="Rensing S.A."/>
            <person name="Schmutz J."/>
            <person name="Symeonidi A."/>
            <person name="Elias M."/>
            <person name="Eveleigh R.J."/>
            <person name="Herman E.K."/>
            <person name="Klute M.J."/>
            <person name="Nakayama T."/>
            <person name="Obornik M."/>
            <person name="Reyes-Prieto A."/>
            <person name="Armbrust E.V."/>
            <person name="Aves S.J."/>
            <person name="Beiko R.G."/>
            <person name="Coutinho P."/>
            <person name="Dacks J.B."/>
            <person name="Durnford D.G."/>
            <person name="Fast N.M."/>
            <person name="Green B.R."/>
            <person name="Grisdale C.J."/>
            <person name="Hempel F."/>
            <person name="Henrissat B."/>
            <person name="Hoppner M.P."/>
            <person name="Ishida K."/>
            <person name="Kim E."/>
            <person name="Koreny L."/>
            <person name="Kroth P.G."/>
            <person name="Liu Y."/>
            <person name="Malik S.B."/>
            <person name="Maier U.G."/>
            <person name="McRose D."/>
            <person name="Mock T."/>
            <person name="Neilson J.A."/>
            <person name="Onodera N.T."/>
            <person name="Poole A.M."/>
            <person name="Pritham E.J."/>
            <person name="Richards T.A."/>
            <person name="Rocap G."/>
            <person name="Roy S.W."/>
            <person name="Sarai C."/>
            <person name="Schaack S."/>
            <person name="Shirato S."/>
            <person name="Slamovits C.H."/>
            <person name="Spencer D.F."/>
            <person name="Suzuki S."/>
            <person name="Worden A.Z."/>
            <person name="Zauner S."/>
            <person name="Barry K."/>
            <person name="Bell C."/>
            <person name="Bharti A.K."/>
            <person name="Crow J.A."/>
            <person name="Grimwood J."/>
            <person name="Kramer R."/>
            <person name="Lindquist E."/>
            <person name="Lucas S."/>
            <person name="Salamov A."/>
            <person name="McFadden G.I."/>
            <person name="Lane C.E."/>
            <person name="Keeling P.J."/>
            <person name="Gray M.W."/>
            <person name="Grigoriev I.V."/>
            <person name="Archibald J.M."/>
        </authorList>
    </citation>
    <scope>NUCLEOTIDE SEQUENCE</scope>
    <source>
        <strain evidence="1 3">CCMP2712</strain>
    </source>
</reference>
<name>L1IDQ2_GUITC</name>
<keyword evidence="3" id="KW-1185">Reference proteome</keyword>
<reference evidence="3" key="2">
    <citation type="submission" date="2012-11" db="EMBL/GenBank/DDBJ databases">
        <authorList>
            <person name="Kuo A."/>
            <person name="Curtis B.A."/>
            <person name="Tanifuji G."/>
            <person name="Burki F."/>
            <person name="Gruber A."/>
            <person name="Irimia M."/>
            <person name="Maruyama S."/>
            <person name="Arias M.C."/>
            <person name="Ball S.G."/>
            <person name="Gile G.H."/>
            <person name="Hirakawa Y."/>
            <person name="Hopkins J.F."/>
            <person name="Rensing S.A."/>
            <person name="Schmutz J."/>
            <person name="Symeonidi A."/>
            <person name="Elias M."/>
            <person name="Eveleigh R.J."/>
            <person name="Herman E.K."/>
            <person name="Klute M.J."/>
            <person name="Nakayama T."/>
            <person name="Obornik M."/>
            <person name="Reyes-Prieto A."/>
            <person name="Armbrust E.V."/>
            <person name="Aves S.J."/>
            <person name="Beiko R.G."/>
            <person name="Coutinho P."/>
            <person name="Dacks J.B."/>
            <person name="Durnford D.G."/>
            <person name="Fast N.M."/>
            <person name="Green B.R."/>
            <person name="Grisdale C."/>
            <person name="Hempe F."/>
            <person name="Henrissat B."/>
            <person name="Hoppner M.P."/>
            <person name="Ishida K.-I."/>
            <person name="Kim E."/>
            <person name="Koreny L."/>
            <person name="Kroth P.G."/>
            <person name="Liu Y."/>
            <person name="Malik S.-B."/>
            <person name="Maier U.G."/>
            <person name="McRose D."/>
            <person name="Mock T."/>
            <person name="Neilson J.A."/>
            <person name="Onodera N.T."/>
            <person name="Poole A.M."/>
            <person name="Pritham E.J."/>
            <person name="Richards T.A."/>
            <person name="Rocap G."/>
            <person name="Roy S.W."/>
            <person name="Sarai C."/>
            <person name="Schaack S."/>
            <person name="Shirato S."/>
            <person name="Slamovits C.H."/>
            <person name="Spencer D.F."/>
            <person name="Suzuki S."/>
            <person name="Worden A.Z."/>
            <person name="Zauner S."/>
            <person name="Barry K."/>
            <person name="Bell C."/>
            <person name="Bharti A.K."/>
            <person name="Crow J.A."/>
            <person name="Grimwood J."/>
            <person name="Kramer R."/>
            <person name="Lindquist E."/>
            <person name="Lucas S."/>
            <person name="Salamov A."/>
            <person name="McFadden G.I."/>
            <person name="Lane C.E."/>
            <person name="Keeling P.J."/>
            <person name="Gray M.W."/>
            <person name="Grigoriev I.V."/>
            <person name="Archibald J.M."/>
        </authorList>
    </citation>
    <scope>NUCLEOTIDE SEQUENCE</scope>
    <source>
        <strain evidence="3">CCMP2712</strain>
    </source>
</reference>
<proteinExistence type="predicted"/>
<feature type="non-terminal residue" evidence="1">
    <location>
        <position position="361"/>
    </location>
</feature>
<dbReference type="AlphaFoldDB" id="L1IDQ2"/>
<evidence type="ECO:0000313" key="3">
    <source>
        <dbReference type="Proteomes" id="UP000011087"/>
    </source>
</evidence>
<protein>
    <submittedName>
        <fullName evidence="1 2">Uncharacterized protein</fullName>
    </submittedName>
</protein>
<accession>L1IDQ2</accession>